<dbReference type="Pfam" id="PF00441">
    <property type="entry name" value="Acyl-CoA_dh_1"/>
    <property type="match status" value="1"/>
</dbReference>
<comment type="cofactor">
    <cofactor evidence="1 8">
        <name>FAD</name>
        <dbReference type="ChEBI" id="CHEBI:57692"/>
    </cofactor>
</comment>
<feature type="domain" description="Acyl-CoA dehydrogenase/oxidase N-terminal" evidence="11">
    <location>
        <begin position="7"/>
        <end position="117"/>
    </location>
</feature>
<evidence type="ECO:0000256" key="4">
    <source>
        <dbReference type="ARBA" id="ARBA00022827"/>
    </source>
</evidence>
<dbReference type="Pfam" id="PF02771">
    <property type="entry name" value="Acyl-CoA_dh_N"/>
    <property type="match status" value="1"/>
</dbReference>
<dbReference type="PANTHER" id="PTHR43884">
    <property type="entry name" value="ACYL-COA DEHYDROGENASE"/>
    <property type="match status" value="1"/>
</dbReference>
<sequence>MVITKQELDIFLKTIRQFVKERIAPHAASIDENQKVPEDLMQEIRDMGLFGVAFPEKYGGSGIGWRAQLLMTEEIAKYEGSIPSIIGAHTTIAANSIYIAGTEEQKQKYLKPLAEGKYLGAFALTEPGAGSDAAGIQTKAIKTDNGWVLDGRKCFITNAPSADVFIVFAVNDPSKGSRGGITAFIVEKGAPGLTIGKIEHKMGIRGSETSDVILENVEVKDSQVLGEVGQGFRIAMRVMQNGRLNIAAISLGMAKGAFELALNYARERKQFGKTLSNFQSIQNKIAEMKMNIFAIESMLDRAITLMEEDKPFNLEGAILKAFASEKAEWIINEALQIYGGYGYMKDYPLERMLRDVRINRIFEGTSEIQRMVIAKEVFRNE</sequence>
<accession>A0A8J8GDP1</accession>
<dbReference type="Pfam" id="PF02770">
    <property type="entry name" value="Acyl-CoA_dh_M"/>
    <property type="match status" value="1"/>
</dbReference>
<keyword evidence="5 8" id="KW-0560">Oxidoreductase</keyword>
<evidence type="ECO:0000313" key="13">
    <source>
        <dbReference type="Proteomes" id="UP000625804"/>
    </source>
</evidence>
<evidence type="ECO:0000256" key="8">
    <source>
        <dbReference type="RuleBase" id="RU362125"/>
    </source>
</evidence>
<dbReference type="RefSeq" id="WP_173729717.1">
    <property type="nucleotide sequence ID" value="NZ_JABTTE010000002.1"/>
</dbReference>
<dbReference type="FunFam" id="1.10.540.10:FF:000002">
    <property type="entry name" value="Acyl-CoA dehydrogenase FadE19"/>
    <property type="match status" value="1"/>
</dbReference>
<evidence type="ECO:0000259" key="9">
    <source>
        <dbReference type="Pfam" id="PF00441"/>
    </source>
</evidence>
<dbReference type="InterPro" id="IPR046373">
    <property type="entry name" value="Acyl-CoA_Oxase/DH_mid-dom_sf"/>
</dbReference>
<gene>
    <name evidence="12" type="ORF">HR057_01875</name>
</gene>
<proteinExistence type="inferred from homology"/>
<name>A0A8J8GDP1_9BACI</name>
<dbReference type="Gene3D" id="1.10.540.10">
    <property type="entry name" value="Acyl-CoA dehydrogenase/oxidase, N-terminal domain"/>
    <property type="match status" value="1"/>
</dbReference>
<keyword evidence="13" id="KW-1185">Reference proteome</keyword>
<dbReference type="InterPro" id="IPR013786">
    <property type="entry name" value="AcylCoA_DH/ox_N"/>
</dbReference>
<evidence type="ECO:0000259" key="10">
    <source>
        <dbReference type="Pfam" id="PF02770"/>
    </source>
</evidence>
<evidence type="ECO:0000313" key="12">
    <source>
        <dbReference type="EMBL" id="NSL50508.1"/>
    </source>
</evidence>
<dbReference type="FunFam" id="1.20.140.10:FF:000004">
    <property type="entry name" value="Acyl-CoA dehydrogenase FadE25"/>
    <property type="match status" value="1"/>
</dbReference>
<comment type="similarity">
    <text evidence="2 8">Belongs to the acyl-CoA dehydrogenase family.</text>
</comment>
<dbReference type="EMBL" id="JABTTE010000002">
    <property type="protein sequence ID" value="NSL50508.1"/>
    <property type="molecule type" value="Genomic_DNA"/>
</dbReference>
<keyword evidence="4 8" id="KW-0274">FAD</keyword>
<dbReference type="GO" id="GO:0050660">
    <property type="term" value="F:flavin adenine dinucleotide binding"/>
    <property type="evidence" value="ECO:0007669"/>
    <property type="project" value="InterPro"/>
</dbReference>
<reference evidence="12" key="1">
    <citation type="submission" date="2020-06" db="EMBL/GenBank/DDBJ databases">
        <title>A novel thermopfilic bacterium from Erzurum, Turkey.</title>
        <authorList>
            <person name="Adiguzel A."/>
            <person name="Ay H."/>
            <person name="Baltaci M.O."/>
        </authorList>
    </citation>
    <scope>NUCLEOTIDE SEQUENCE</scope>
    <source>
        <strain evidence="12">P2</strain>
    </source>
</reference>
<dbReference type="SUPFAM" id="SSF56645">
    <property type="entry name" value="Acyl-CoA dehydrogenase NM domain-like"/>
    <property type="match status" value="1"/>
</dbReference>
<dbReference type="PANTHER" id="PTHR43884:SF9">
    <property type="entry name" value="COMPLEX I ASSEMBLY FACTOR ACAD9, MITOCHONDRIAL"/>
    <property type="match status" value="1"/>
</dbReference>
<dbReference type="InterPro" id="IPR006091">
    <property type="entry name" value="Acyl-CoA_Oxase/DH_mid-dom"/>
</dbReference>
<evidence type="ECO:0000256" key="5">
    <source>
        <dbReference type="ARBA" id="ARBA00023002"/>
    </source>
</evidence>
<dbReference type="Gene3D" id="1.20.140.10">
    <property type="entry name" value="Butyryl-CoA Dehydrogenase, subunit A, domain 3"/>
    <property type="match status" value="1"/>
</dbReference>
<dbReference type="GO" id="GO:0003995">
    <property type="term" value="F:acyl-CoA dehydrogenase activity"/>
    <property type="evidence" value="ECO:0007669"/>
    <property type="project" value="InterPro"/>
</dbReference>
<comment type="caution">
    <text evidence="12">The sequence shown here is derived from an EMBL/GenBank/DDBJ whole genome shotgun (WGS) entry which is preliminary data.</text>
</comment>
<feature type="domain" description="Acyl-CoA oxidase/dehydrogenase middle" evidence="10">
    <location>
        <begin position="121"/>
        <end position="217"/>
    </location>
</feature>
<dbReference type="FunFam" id="2.40.110.10:FF:000001">
    <property type="entry name" value="Acyl-CoA dehydrogenase, mitochondrial"/>
    <property type="match status" value="1"/>
</dbReference>
<dbReference type="SUPFAM" id="SSF47203">
    <property type="entry name" value="Acyl-CoA dehydrogenase C-terminal domain-like"/>
    <property type="match status" value="1"/>
</dbReference>
<evidence type="ECO:0000256" key="1">
    <source>
        <dbReference type="ARBA" id="ARBA00001974"/>
    </source>
</evidence>
<dbReference type="PROSITE" id="PS00072">
    <property type="entry name" value="ACYL_COA_DH_1"/>
    <property type="match status" value="1"/>
</dbReference>
<dbReference type="InterPro" id="IPR009100">
    <property type="entry name" value="AcylCoA_DH/oxidase_NM_dom_sf"/>
</dbReference>
<dbReference type="AlphaFoldDB" id="A0A8J8GDP1"/>
<dbReference type="InterPro" id="IPR036250">
    <property type="entry name" value="AcylCo_DH-like_C"/>
</dbReference>
<dbReference type="InterPro" id="IPR006089">
    <property type="entry name" value="Acyl-CoA_DH_CS"/>
</dbReference>
<comment type="catalytic activity">
    <reaction evidence="6">
        <text>a 2,3-saturated acyl-CoA + A = a 2,3-dehydroacyl-CoA + AH2</text>
        <dbReference type="Rhea" id="RHEA:48608"/>
        <dbReference type="ChEBI" id="CHEBI:13193"/>
        <dbReference type="ChEBI" id="CHEBI:17499"/>
        <dbReference type="ChEBI" id="CHEBI:60015"/>
        <dbReference type="ChEBI" id="CHEBI:65111"/>
    </reaction>
</comment>
<evidence type="ECO:0000256" key="3">
    <source>
        <dbReference type="ARBA" id="ARBA00022630"/>
    </source>
</evidence>
<evidence type="ECO:0000256" key="6">
    <source>
        <dbReference type="ARBA" id="ARBA00052546"/>
    </source>
</evidence>
<dbReference type="PROSITE" id="PS00073">
    <property type="entry name" value="ACYL_COA_DH_2"/>
    <property type="match status" value="1"/>
</dbReference>
<evidence type="ECO:0000256" key="7">
    <source>
        <dbReference type="ARBA" id="ARBA00067585"/>
    </source>
</evidence>
<dbReference type="InterPro" id="IPR009075">
    <property type="entry name" value="AcylCo_DH/oxidase_C"/>
</dbReference>
<organism evidence="12 13">
    <name type="scientific">Calidifontibacillus erzurumensis</name>
    <dbReference type="NCBI Taxonomy" id="2741433"/>
    <lineage>
        <taxon>Bacteria</taxon>
        <taxon>Bacillati</taxon>
        <taxon>Bacillota</taxon>
        <taxon>Bacilli</taxon>
        <taxon>Bacillales</taxon>
        <taxon>Bacillaceae</taxon>
        <taxon>Calidifontibacillus/Schinkia group</taxon>
        <taxon>Calidifontibacillus</taxon>
    </lineage>
</organism>
<keyword evidence="3 8" id="KW-0285">Flavoprotein</keyword>
<evidence type="ECO:0000259" key="11">
    <source>
        <dbReference type="Pfam" id="PF02771"/>
    </source>
</evidence>
<dbReference type="InterPro" id="IPR037069">
    <property type="entry name" value="AcylCoA_DH/ox_N_sf"/>
</dbReference>
<evidence type="ECO:0000256" key="2">
    <source>
        <dbReference type="ARBA" id="ARBA00009347"/>
    </source>
</evidence>
<feature type="domain" description="Acyl-CoA dehydrogenase/oxidase C-terminal" evidence="9">
    <location>
        <begin position="229"/>
        <end position="377"/>
    </location>
</feature>
<protein>
    <recommendedName>
        <fullName evidence="7">Acyl-CoA dehydrogenase</fullName>
    </recommendedName>
</protein>
<dbReference type="Proteomes" id="UP000625804">
    <property type="component" value="Unassembled WGS sequence"/>
</dbReference>
<dbReference type="Gene3D" id="2.40.110.10">
    <property type="entry name" value="Butyryl-CoA Dehydrogenase, subunit A, domain 2"/>
    <property type="match status" value="1"/>
</dbReference>
<dbReference type="PIRSF" id="PIRSF016578">
    <property type="entry name" value="HsaA"/>
    <property type="match status" value="1"/>
</dbReference>